<dbReference type="Pfam" id="PF06724">
    <property type="entry name" value="DUF1206"/>
    <property type="match status" value="2"/>
</dbReference>
<dbReference type="Proteomes" id="UP000038011">
    <property type="component" value="Unassembled WGS sequence"/>
</dbReference>
<dbReference type="AlphaFoldDB" id="A0A0N0E6I9"/>
<feature type="transmembrane region" description="Helical" evidence="1">
    <location>
        <begin position="15"/>
        <end position="34"/>
    </location>
</feature>
<dbReference type="PATRIC" id="fig|1514904.3.peg.2540"/>
<keyword evidence="4" id="KW-1185">Reference proteome</keyword>
<feature type="transmembrane region" description="Helical" evidence="1">
    <location>
        <begin position="232"/>
        <end position="253"/>
    </location>
</feature>
<evidence type="ECO:0000313" key="4">
    <source>
        <dbReference type="Proteomes" id="UP000038011"/>
    </source>
</evidence>
<sequence length="265" mass="29333">MKNKSWIKTFARSGYASRGVIYTIIGFFTFLAAFDPGEKKDTRSALTEILQQPFGYILLGILIVGLISYSLWRLFQSIADADHHGLTAKGIAIRLALLVSAATYASLAYYSLARLDLVPSRSGDAEETYIEQARGLIGERYVALILASVFVIIAGAHIYKALTRRYADHLKASDKAMVWIHPIAISGLIARGIIFLVIGILLFFQFSRATNDNQDDIPSLKDVLSYIEQMPYSSVLLAALGIGIILFAGYSFAEAKWRRINLTKV</sequence>
<feature type="domain" description="DUF1206" evidence="2">
    <location>
        <begin position="14"/>
        <end position="78"/>
    </location>
</feature>
<evidence type="ECO:0000256" key="1">
    <source>
        <dbReference type="SAM" id="Phobius"/>
    </source>
</evidence>
<feature type="transmembrane region" description="Helical" evidence="1">
    <location>
        <begin position="92"/>
        <end position="112"/>
    </location>
</feature>
<dbReference type="OrthoDB" id="5702018at2"/>
<name>A0A0N0E6I9_9HYPH</name>
<keyword evidence="1" id="KW-0472">Membrane</keyword>
<proteinExistence type="predicted"/>
<gene>
    <name evidence="3" type="ORF">SU32_15670</name>
</gene>
<dbReference type="STRING" id="1514904.SU32_15670"/>
<feature type="domain" description="DUF1206" evidence="2">
    <location>
        <begin position="187"/>
        <end position="258"/>
    </location>
</feature>
<reference evidence="3 4" key="1">
    <citation type="submission" date="2015-01" db="EMBL/GenBank/DDBJ databases">
        <title>Ahrensia donghaiensis sp. nov., a novel dimethylsulphoniopropionate-cleavage bacterium isolated from seawater and emended descriptions of the genus Ahrensia and Ahrensia kielensis.</title>
        <authorList>
            <person name="Liu J."/>
        </authorList>
    </citation>
    <scope>NUCLEOTIDE SEQUENCE [LARGE SCALE GENOMIC DNA]</scope>
    <source>
        <strain evidence="3 4">LZD062</strain>
    </source>
</reference>
<evidence type="ECO:0000313" key="3">
    <source>
        <dbReference type="EMBL" id="KPB00075.1"/>
    </source>
</evidence>
<dbReference type="InterPro" id="IPR009597">
    <property type="entry name" value="DUF1206"/>
</dbReference>
<keyword evidence="1" id="KW-0812">Transmembrane</keyword>
<feature type="transmembrane region" description="Helical" evidence="1">
    <location>
        <begin position="54"/>
        <end position="72"/>
    </location>
</feature>
<evidence type="ECO:0000259" key="2">
    <source>
        <dbReference type="Pfam" id="PF06724"/>
    </source>
</evidence>
<comment type="caution">
    <text evidence="3">The sequence shown here is derived from an EMBL/GenBank/DDBJ whole genome shotgun (WGS) entry which is preliminary data.</text>
</comment>
<accession>A0A0N0E6I9</accession>
<dbReference type="EMBL" id="JXMU01000030">
    <property type="protein sequence ID" value="KPB00075.1"/>
    <property type="molecule type" value="Genomic_DNA"/>
</dbReference>
<protein>
    <recommendedName>
        <fullName evidence="2">DUF1206 domain-containing protein</fullName>
    </recommendedName>
</protein>
<keyword evidence="1" id="KW-1133">Transmembrane helix</keyword>
<feature type="transmembrane region" description="Helical" evidence="1">
    <location>
        <begin position="183"/>
        <end position="206"/>
    </location>
</feature>
<organism evidence="3 4">
    <name type="scientific">Ahrensia marina</name>
    <dbReference type="NCBI Taxonomy" id="1514904"/>
    <lineage>
        <taxon>Bacteria</taxon>
        <taxon>Pseudomonadati</taxon>
        <taxon>Pseudomonadota</taxon>
        <taxon>Alphaproteobacteria</taxon>
        <taxon>Hyphomicrobiales</taxon>
        <taxon>Ahrensiaceae</taxon>
        <taxon>Ahrensia</taxon>
    </lineage>
</organism>
<feature type="transmembrane region" description="Helical" evidence="1">
    <location>
        <begin position="141"/>
        <end position="162"/>
    </location>
</feature>
<dbReference type="RefSeq" id="WP_054000324.1">
    <property type="nucleotide sequence ID" value="NZ_JXMU01000030.1"/>
</dbReference>